<gene>
    <name evidence="1" type="ORF">JCM19235_2978</name>
</gene>
<evidence type="ECO:0000313" key="2">
    <source>
        <dbReference type="Proteomes" id="UP000029228"/>
    </source>
</evidence>
<keyword evidence="2" id="KW-1185">Reference proteome</keyword>
<dbReference type="EMBL" id="BBMR01000012">
    <property type="protein sequence ID" value="GAL22283.1"/>
    <property type="molecule type" value="Genomic_DNA"/>
</dbReference>
<comment type="caution">
    <text evidence="1">The sequence shown here is derived from an EMBL/GenBank/DDBJ whole genome shotgun (WGS) entry which is preliminary data.</text>
</comment>
<proteinExistence type="predicted"/>
<protein>
    <submittedName>
        <fullName evidence="1">Uncharacterized protein</fullName>
    </submittedName>
</protein>
<reference evidence="1 2" key="1">
    <citation type="submission" date="2014-09" db="EMBL/GenBank/DDBJ databases">
        <title>Vibrio maritimus JCM 19235. (C45) whole genome shotgun sequence.</title>
        <authorList>
            <person name="Sawabe T."/>
            <person name="Meirelles P."/>
            <person name="Nakanishi M."/>
            <person name="Sayaka M."/>
            <person name="Hattori M."/>
            <person name="Ohkuma M."/>
        </authorList>
    </citation>
    <scope>NUCLEOTIDE SEQUENCE [LARGE SCALE GENOMIC DNA]</scope>
    <source>
        <strain evidence="2">JCM19235</strain>
    </source>
</reference>
<dbReference type="OrthoDB" id="5816855at2"/>
<organism evidence="1 2">
    <name type="scientific">Vibrio maritimus</name>
    <dbReference type="NCBI Taxonomy" id="990268"/>
    <lineage>
        <taxon>Bacteria</taxon>
        <taxon>Pseudomonadati</taxon>
        <taxon>Pseudomonadota</taxon>
        <taxon>Gammaproteobacteria</taxon>
        <taxon>Vibrionales</taxon>
        <taxon>Vibrionaceae</taxon>
        <taxon>Vibrio</taxon>
    </lineage>
</organism>
<name>A0A090S632_9VIBR</name>
<evidence type="ECO:0000313" key="1">
    <source>
        <dbReference type="EMBL" id="GAL22283.1"/>
    </source>
</evidence>
<accession>A0A090S632</accession>
<dbReference type="AlphaFoldDB" id="A0A090S632"/>
<dbReference type="Proteomes" id="UP000029228">
    <property type="component" value="Unassembled WGS sequence"/>
</dbReference>
<sequence length="102" mass="11683">MAKFSNSDIDYHGESNGVHKWETKSGQPYYWHPDWLHVAEDETGQRVKQAISVSSSEEITKEHAASAILKHLNDWAKSKFDQNPDIETQAVESEHELKGFDK</sequence>
<reference evidence="1 2" key="2">
    <citation type="submission" date="2014-09" db="EMBL/GenBank/DDBJ databases">
        <authorList>
            <consortium name="NBRP consortium"/>
            <person name="Sawabe T."/>
            <person name="Meirelles P."/>
            <person name="Nakanishi M."/>
            <person name="Sayaka M."/>
            <person name="Hattori M."/>
            <person name="Ohkuma M."/>
        </authorList>
    </citation>
    <scope>NUCLEOTIDE SEQUENCE [LARGE SCALE GENOMIC DNA]</scope>
    <source>
        <strain evidence="2">JCM19235</strain>
    </source>
</reference>